<dbReference type="CDD" id="cd13553">
    <property type="entry name" value="PBP2_NrtA_CpmA_like"/>
    <property type="match status" value="1"/>
</dbReference>
<evidence type="ECO:0000313" key="10">
    <source>
        <dbReference type="EMBL" id="MBP2018794.1"/>
    </source>
</evidence>
<organism evidence="10 11">
    <name type="scientific">Symbiobacterium terraclitae</name>
    <dbReference type="NCBI Taxonomy" id="557451"/>
    <lineage>
        <taxon>Bacteria</taxon>
        <taxon>Bacillati</taxon>
        <taxon>Bacillota</taxon>
        <taxon>Clostridia</taxon>
        <taxon>Eubacteriales</taxon>
        <taxon>Symbiobacteriaceae</taxon>
        <taxon>Symbiobacterium</taxon>
    </lineage>
</organism>
<dbReference type="PROSITE" id="PS51257">
    <property type="entry name" value="PROKAR_LIPOPROTEIN"/>
    <property type="match status" value="1"/>
</dbReference>
<dbReference type="Gene3D" id="3.40.190.10">
    <property type="entry name" value="Periplasmic binding protein-like II"/>
    <property type="match status" value="2"/>
</dbReference>
<gene>
    <name evidence="10" type="ORF">J2Z79_002209</name>
</gene>
<dbReference type="SUPFAM" id="SSF53850">
    <property type="entry name" value="Periplasmic binding protein-like II"/>
    <property type="match status" value="1"/>
</dbReference>
<reference evidence="10 11" key="1">
    <citation type="submission" date="2021-03" db="EMBL/GenBank/DDBJ databases">
        <title>Genomic Encyclopedia of Type Strains, Phase IV (KMG-IV): sequencing the most valuable type-strain genomes for metagenomic binning, comparative biology and taxonomic classification.</title>
        <authorList>
            <person name="Goeker M."/>
        </authorList>
    </citation>
    <scope>NUCLEOTIDE SEQUENCE [LARGE SCALE GENOMIC DNA]</scope>
    <source>
        <strain evidence="10 11">DSM 27138</strain>
    </source>
</reference>
<evidence type="ECO:0000256" key="3">
    <source>
        <dbReference type="ARBA" id="ARBA00010742"/>
    </source>
</evidence>
<evidence type="ECO:0000256" key="5">
    <source>
        <dbReference type="ARBA" id="ARBA00022475"/>
    </source>
</evidence>
<dbReference type="InterPro" id="IPR044527">
    <property type="entry name" value="NrtA/CpmA_ABC-bd_dom"/>
</dbReference>
<feature type="chain" id="PRO_5047053524" evidence="9">
    <location>
        <begin position="21"/>
        <end position="334"/>
    </location>
</feature>
<keyword evidence="7 9" id="KW-0732">Signal</keyword>
<proteinExistence type="inferred from homology"/>
<dbReference type="PANTHER" id="PTHR30024">
    <property type="entry name" value="ALIPHATIC SULFONATES-BINDING PROTEIN-RELATED"/>
    <property type="match status" value="1"/>
</dbReference>
<dbReference type="RefSeq" id="WP_209466919.1">
    <property type="nucleotide sequence ID" value="NZ_JAGGLG010000017.1"/>
</dbReference>
<dbReference type="Pfam" id="PF13379">
    <property type="entry name" value="NMT1_2"/>
    <property type="match status" value="1"/>
</dbReference>
<evidence type="ECO:0000256" key="7">
    <source>
        <dbReference type="ARBA" id="ARBA00022729"/>
    </source>
</evidence>
<keyword evidence="6" id="KW-0997">Cell inner membrane</keyword>
<evidence type="ECO:0000256" key="2">
    <source>
        <dbReference type="ARBA" id="ARBA00004533"/>
    </source>
</evidence>
<keyword evidence="4" id="KW-0813">Transport</keyword>
<evidence type="ECO:0000256" key="4">
    <source>
        <dbReference type="ARBA" id="ARBA00022448"/>
    </source>
</evidence>
<keyword evidence="5" id="KW-1003">Cell membrane</keyword>
<evidence type="ECO:0000256" key="1">
    <source>
        <dbReference type="ARBA" id="ARBA00004418"/>
    </source>
</evidence>
<evidence type="ECO:0000313" key="11">
    <source>
        <dbReference type="Proteomes" id="UP001519289"/>
    </source>
</evidence>
<comment type="caution">
    <text evidence="10">The sequence shown here is derived from an EMBL/GenBank/DDBJ whole genome shotgun (WGS) entry which is preliminary data.</text>
</comment>
<comment type="similarity">
    <text evidence="3">Belongs to the bacterial solute-binding protein SsuA/TauA family.</text>
</comment>
<dbReference type="Proteomes" id="UP001519289">
    <property type="component" value="Unassembled WGS sequence"/>
</dbReference>
<keyword evidence="8" id="KW-0472">Membrane</keyword>
<accession>A0ABS4JTC2</accession>
<evidence type="ECO:0000256" key="6">
    <source>
        <dbReference type="ARBA" id="ARBA00022519"/>
    </source>
</evidence>
<name>A0ABS4JTC2_9FIRM</name>
<dbReference type="PANTHER" id="PTHR30024:SF47">
    <property type="entry name" value="TAURINE-BINDING PERIPLASMIC PROTEIN"/>
    <property type="match status" value="1"/>
</dbReference>
<keyword evidence="11" id="KW-1185">Reference proteome</keyword>
<protein>
    <submittedName>
        <fullName evidence="10">NitT/TauT family transport system substrate-binding protein</fullName>
    </submittedName>
</protein>
<feature type="signal peptide" evidence="9">
    <location>
        <begin position="1"/>
        <end position="20"/>
    </location>
</feature>
<evidence type="ECO:0000256" key="9">
    <source>
        <dbReference type="SAM" id="SignalP"/>
    </source>
</evidence>
<dbReference type="EMBL" id="JAGGLG010000017">
    <property type="protein sequence ID" value="MBP2018794.1"/>
    <property type="molecule type" value="Genomic_DNA"/>
</dbReference>
<comment type="subcellular location">
    <subcellularLocation>
        <location evidence="2">Cell inner membrane</location>
    </subcellularLocation>
    <subcellularLocation>
        <location evidence="1">Periplasm</location>
    </subcellularLocation>
</comment>
<evidence type="ECO:0000256" key="8">
    <source>
        <dbReference type="ARBA" id="ARBA00023136"/>
    </source>
</evidence>
<sequence length="334" mass="35287">MHRWIAWLLAALLLSACAPRGEREGPAPAEAPPAAVRVGYMPNLTHAQAVLGVAEGTFARLTGLEVNGRLFPAGSAALQALFAGEVDLLYLGPAPALNGYLRSGGAALRVIAGAASGGSVFVVRPGVDPSDLRGTRLATPGIGNTQDAALRHLLAQNGWRTRERGGDVTLSPMAPAEILSLFSRGELDGAWVAEPWGSRLILEAGGVLAIDERDLWAGGVVPTTLLVVRPDFLSRHPDVVRRFLEAHVAITQELERDPDGTRDRVQAALADLQGRPLSDELMAAAWGRIDFTSDPMADAVAEQADRAFAAGLLGARRPDLSSLYDLTLLQEVAP</sequence>